<protein>
    <submittedName>
        <fullName evidence="2">Uncharacterized protein</fullName>
    </submittedName>
</protein>
<dbReference type="EMBL" id="FOQH01000042">
    <property type="protein sequence ID" value="SFJ33596.1"/>
    <property type="molecule type" value="Genomic_DNA"/>
</dbReference>
<reference evidence="2 3" key="1">
    <citation type="submission" date="2016-10" db="EMBL/GenBank/DDBJ databases">
        <authorList>
            <person name="de Groot N.N."/>
        </authorList>
    </citation>
    <scope>NUCLEOTIDE SEQUENCE [LARGE SCALE GENOMIC DNA]</scope>
    <source>
        <strain evidence="2 3">CGMCC 1.11030</strain>
    </source>
</reference>
<keyword evidence="1" id="KW-0812">Transmembrane</keyword>
<keyword evidence="1" id="KW-1133">Transmembrane helix</keyword>
<sequence length="106" mass="11756">MPRSIQKQAEAGALFSEALQDAPLDPLASQVSNIVGLLLAAYAITGSIVFPRGWVREVMLAFEREGLKVPSAHTLRWYRCKLDTQPYLFASAPNVDLQLLEDLEAR</sequence>
<dbReference type="AlphaFoldDB" id="A0A1I3QK78"/>
<organism evidence="2 3">
    <name type="scientific">Albimonas pacifica</name>
    <dbReference type="NCBI Taxonomy" id="1114924"/>
    <lineage>
        <taxon>Bacteria</taxon>
        <taxon>Pseudomonadati</taxon>
        <taxon>Pseudomonadota</taxon>
        <taxon>Alphaproteobacteria</taxon>
        <taxon>Rhodobacterales</taxon>
        <taxon>Paracoccaceae</taxon>
        <taxon>Albimonas</taxon>
    </lineage>
</organism>
<dbReference type="Proteomes" id="UP000199377">
    <property type="component" value="Unassembled WGS sequence"/>
</dbReference>
<proteinExistence type="predicted"/>
<feature type="transmembrane region" description="Helical" evidence="1">
    <location>
        <begin position="34"/>
        <end position="55"/>
    </location>
</feature>
<gene>
    <name evidence="2" type="ORF">SAMN05216258_1428</name>
</gene>
<accession>A0A1I3QK78</accession>
<evidence type="ECO:0000256" key="1">
    <source>
        <dbReference type="SAM" id="Phobius"/>
    </source>
</evidence>
<dbReference type="STRING" id="1114924.SAMN05216258_1428"/>
<keyword evidence="3" id="KW-1185">Reference proteome</keyword>
<evidence type="ECO:0000313" key="3">
    <source>
        <dbReference type="Proteomes" id="UP000199377"/>
    </source>
</evidence>
<evidence type="ECO:0000313" key="2">
    <source>
        <dbReference type="EMBL" id="SFJ33596.1"/>
    </source>
</evidence>
<name>A0A1I3QK78_9RHOB</name>
<keyword evidence="1" id="KW-0472">Membrane</keyword>